<organism evidence="10 11">
    <name type="scientific">Stylosanthes scabra</name>
    <dbReference type="NCBI Taxonomy" id="79078"/>
    <lineage>
        <taxon>Eukaryota</taxon>
        <taxon>Viridiplantae</taxon>
        <taxon>Streptophyta</taxon>
        <taxon>Embryophyta</taxon>
        <taxon>Tracheophyta</taxon>
        <taxon>Spermatophyta</taxon>
        <taxon>Magnoliopsida</taxon>
        <taxon>eudicotyledons</taxon>
        <taxon>Gunneridae</taxon>
        <taxon>Pentapetalae</taxon>
        <taxon>rosids</taxon>
        <taxon>fabids</taxon>
        <taxon>Fabales</taxon>
        <taxon>Fabaceae</taxon>
        <taxon>Papilionoideae</taxon>
        <taxon>50 kb inversion clade</taxon>
        <taxon>dalbergioids sensu lato</taxon>
        <taxon>Dalbergieae</taxon>
        <taxon>Pterocarpus clade</taxon>
        <taxon>Stylosanthes</taxon>
    </lineage>
</organism>
<keyword evidence="11" id="KW-1185">Reference proteome</keyword>
<evidence type="ECO:0000313" key="11">
    <source>
        <dbReference type="Proteomes" id="UP001341840"/>
    </source>
</evidence>
<dbReference type="Proteomes" id="UP001341840">
    <property type="component" value="Unassembled WGS sequence"/>
</dbReference>
<sequence>MQVFKFQIGYDLAANFESQMASLSVLPVKYSGFFHQGRETPYLRSKFLGRVDCVRDVSLPPANICRMKIKPRFADPIYTKFVMHAASNDQHLRFDDDLVREPFLLTLIKETLWGLKSLFVFLVEQPSQLKYIEWPGFGNTLRTATLTLILVALLIVALSTVDSVLGYVLALFLRKLP</sequence>
<dbReference type="PANTHER" id="PTHR37247:SF1">
    <property type="entry name" value="TRANSMEMBRANE PROTEIN"/>
    <property type="match status" value="1"/>
</dbReference>
<comment type="subcellular location">
    <subcellularLocation>
        <location evidence="1">Membrane</location>
    </subcellularLocation>
</comment>
<evidence type="ECO:0000256" key="9">
    <source>
        <dbReference type="SAM" id="Phobius"/>
    </source>
</evidence>
<keyword evidence="8 9" id="KW-0472">Membrane</keyword>
<evidence type="ECO:0000256" key="8">
    <source>
        <dbReference type="ARBA" id="ARBA00023136"/>
    </source>
</evidence>
<dbReference type="PANTHER" id="PTHR37247">
    <property type="entry name" value="TRANSMEMBRANE PROTEIN"/>
    <property type="match status" value="1"/>
</dbReference>
<evidence type="ECO:0000256" key="7">
    <source>
        <dbReference type="ARBA" id="ARBA00023010"/>
    </source>
</evidence>
<feature type="transmembrane region" description="Helical" evidence="9">
    <location>
        <begin position="143"/>
        <end position="173"/>
    </location>
</feature>
<keyword evidence="6 9" id="KW-1133">Transmembrane helix</keyword>
<reference evidence="10 11" key="1">
    <citation type="journal article" date="2023" name="Plants (Basel)">
        <title>Bridging the Gap: Combining Genomics and Transcriptomics Approaches to Understand Stylosanthes scabra, an Orphan Legume from the Brazilian Caatinga.</title>
        <authorList>
            <person name="Ferreira-Neto J.R.C."/>
            <person name="da Silva M.D."/>
            <person name="Binneck E."/>
            <person name="de Melo N.F."/>
            <person name="da Silva R.H."/>
            <person name="de Melo A.L.T.M."/>
            <person name="Pandolfi V."/>
            <person name="Bustamante F.O."/>
            <person name="Brasileiro-Vidal A.C."/>
            <person name="Benko-Iseppon A.M."/>
        </authorList>
    </citation>
    <scope>NUCLEOTIDE SEQUENCE [LARGE SCALE GENOMIC DNA]</scope>
    <source>
        <tissue evidence="10">Leaves</tissue>
    </source>
</reference>
<keyword evidence="7" id="KW-0811">Translocation</keyword>
<name>A0ABU6UIR7_9FABA</name>
<accession>A0ABU6UIR7</accession>
<keyword evidence="5" id="KW-0653">Protein transport</keyword>
<evidence type="ECO:0000256" key="4">
    <source>
        <dbReference type="ARBA" id="ARBA00022692"/>
    </source>
</evidence>
<gene>
    <name evidence="10" type="ORF">PIB30_047787</name>
</gene>
<comment type="similarity">
    <text evidence="2">Belongs to the SecE/SEC61-gamma family.</text>
</comment>
<evidence type="ECO:0008006" key="12">
    <source>
        <dbReference type="Google" id="ProtNLM"/>
    </source>
</evidence>
<evidence type="ECO:0000313" key="10">
    <source>
        <dbReference type="EMBL" id="MED6160046.1"/>
    </source>
</evidence>
<keyword evidence="3" id="KW-0813">Transport</keyword>
<dbReference type="InterPro" id="IPR001901">
    <property type="entry name" value="Translocase_SecE/Sec61-g"/>
</dbReference>
<comment type="caution">
    <text evidence="10">The sequence shown here is derived from an EMBL/GenBank/DDBJ whole genome shotgun (WGS) entry which is preliminary data.</text>
</comment>
<evidence type="ECO:0000256" key="5">
    <source>
        <dbReference type="ARBA" id="ARBA00022927"/>
    </source>
</evidence>
<evidence type="ECO:0000256" key="6">
    <source>
        <dbReference type="ARBA" id="ARBA00022989"/>
    </source>
</evidence>
<proteinExistence type="inferred from homology"/>
<keyword evidence="4 9" id="KW-0812">Transmembrane</keyword>
<evidence type="ECO:0000256" key="3">
    <source>
        <dbReference type="ARBA" id="ARBA00022448"/>
    </source>
</evidence>
<dbReference type="Pfam" id="PF00584">
    <property type="entry name" value="SecE"/>
    <property type="match status" value="1"/>
</dbReference>
<protein>
    <recommendedName>
        <fullName evidence="12">Protein translocase subunit SecE</fullName>
    </recommendedName>
</protein>
<evidence type="ECO:0000256" key="2">
    <source>
        <dbReference type="ARBA" id="ARBA00008274"/>
    </source>
</evidence>
<evidence type="ECO:0000256" key="1">
    <source>
        <dbReference type="ARBA" id="ARBA00004370"/>
    </source>
</evidence>
<dbReference type="EMBL" id="JASCZI010121137">
    <property type="protein sequence ID" value="MED6160046.1"/>
    <property type="molecule type" value="Genomic_DNA"/>
</dbReference>